<reference evidence="1" key="2">
    <citation type="submission" date="2020-09" db="EMBL/GenBank/DDBJ databases">
        <authorList>
            <person name="Sun Q."/>
            <person name="Ohkuma M."/>
        </authorList>
    </citation>
    <scope>NUCLEOTIDE SEQUENCE</scope>
    <source>
        <strain evidence="1">JCM 3051</strain>
    </source>
</reference>
<evidence type="ECO:0000313" key="1">
    <source>
        <dbReference type="EMBL" id="GGM24180.1"/>
    </source>
</evidence>
<accession>A0A8H9GI01</accession>
<proteinExistence type="predicted"/>
<reference evidence="1" key="1">
    <citation type="journal article" date="2014" name="Int. J. Syst. Evol. Microbiol.">
        <title>Complete genome sequence of Corynebacterium casei LMG S-19264T (=DSM 44701T), isolated from a smear-ripened cheese.</title>
        <authorList>
            <consortium name="US DOE Joint Genome Institute (JGI-PGF)"/>
            <person name="Walter F."/>
            <person name="Albersmeier A."/>
            <person name="Kalinowski J."/>
            <person name="Ruckert C."/>
        </authorList>
    </citation>
    <scope>NUCLEOTIDE SEQUENCE</scope>
    <source>
        <strain evidence="1">JCM 3051</strain>
    </source>
</reference>
<comment type="caution">
    <text evidence="1">The sequence shown here is derived from an EMBL/GenBank/DDBJ whole genome shotgun (WGS) entry which is preliminary data.</text>
</comment>
<evidence type="ECO:0008006" key="3">
    <source>
        <dbReference type="Google" id="ProtNLM"/>
    </source>
</evidence>
<keyword evidence="2" id="KW-1185">Reference proteome</keyword>
<dbReference type="EMBL" id="BMPT01000006">
    <property type="protein sequence ID" value="GGM24180.1"/>
    <property type="molecule type" value="Genomic_DNA"/>
</dbReference>
<dbReference type="AlphaFoldDB" id="A0A8H9GI01"/>
<dbReference type="Proteomes" id="UP000655589">
    <property type="component" value="Unassembled WGS sequence"/>
</dbReference>
<dbReference type="InterPro" id="IPR011664">
    <property type="entry name" value="Abi_system_AbiD/AbiF-like"/>
</dbReference>
<sequence>MPVWALTEILELGHLSVLYRGMHQQDAEEIALAFGVPTKKMMASWLASLNYVRNVAAHHSRLFNRKLQHAPTRPKAGQTPVLDHLRDEKTAKGVFGTYNALAVIAYILPSVDADSNWAKQLAALLRTFPESHALTIASTGAPQGWESLDLWRG</sequence>
<name>A0A8H9GI01_9MICO</name>
<dbReference type="Pfam" id="PF07751">
    <property type="entry name" value="Abi_2"/>
    <property type="match status" value="1"/>
</dbReference>
<gene>
    <name evidence="1" type="ORF">GCM10010102_19820</name>
</gene>
<evidence type="ECO:0000313" key="2">
    <source>
        <dbReference type="Proteomes" id="UP000655589"/>
    </source>
</evidence>
<organism evidence="1 2">
    <name type="scientific">Promicromonospora citrea</name>
    <dbReference type="NCBI Taxonomy" id="43677"/>
    <lineage>
        <taxon>Bacteria</taxon>
        <taxon>Bacillati</taxon>
        <taxon>Actinomycetota</taxon>
        <taxon>Actinomycetes</taxon>
        <taxon>Micrococcales</taxon>
        <taxon>Promicromonosporaceae</taxon>
        <taxon>Promicromonospora</taxon>
    </lineage>
</organism>
<protein>
    <recommendedName>
        <fullName evidence="3">Abi-like protein</fullName>
    </recommendedName>
</protein>